<comment type="caution">
    <text evidence="9">The sequence shown here is derived from an EMBL/GenBank/DDBJ whole genome shotgun (WGS) entry which is preliminary data.</text>
</comment>
<evidence type="ECO:0000256" key="4">
    <source>
        <dbReference type="ARBA" id="ARBA00023139"/>
    </source>
</evidence>
<protein>
    <recommendedName>
        <fullName evidence="6">Lipoprotein LpqB</fullName>
    </recommendedName>
</protein>
<comment type="subcellular location">
    <subcellularLocation>
        <location evidence="6">Cell membrane</location>
        <topology evidence="6">Lipid-anchor</topology>
    </subcellularLocation>
</comment>
<feature type="region of interest" description="Disordered" evidence="7">
    <location>
        <begin position="69"/>
        <end position="89"/>
    </location>
</feature>
<dbReference type="SUPFAM" id="SSF50952">
    <property type="entry name" value="Soluble quinoprotein glucose dehydrogenase"/>
    <property type="match status" value="1"/>
</dbReference>
<proteinExistence type="inferred from homology"/>
<dbReference type="Pfam" id="PF10647">
    <property type="entry name" value="Gmad1"/>
    <property type="match status" value="1"/>
</dbReference>
<evidence type="ECO:0000256" key="1">
    <source>
        <dbReference type="ARBA" id="ARBA00022475"/>
    </source>
</evidence>
<evidence type="ECO:0000256" key="5">
    <source>
        <dbReference type="ARBA" id="ARBA00023288"/>
    </source>
</evidence>
<dbReference type="Pfam" id="PF25976">
    <property type="entry name" value="LpqB_N"/>
    <property type="match status" value="1"/>
</dbReference>
<keyword evidence="3" id="KW-0472">Membrane</keyword>
<keyword evidence="1" id="KW-1003">Cell membrane</keyword>
<dbReference type="NCBIfam" id="NF010141">
    <property type="entry name" value="PRK13616.1"/>
    <property type="match status" value="1"/>
</dbReference>
<keyword evidence="2" id="KW-0732">Signal</keyword>
<dbReference type="GO" id="GO:0005886">
    <property type="term" value="C:plasma membrane"/>
    <property type="evidence" value="ECO:0007669"/>
    <property type="project" value="UniProtKB-SubCell"/>
</dbReference>
<evidence type="ECO:0000313" key="9">
    <source>
        <dbReference type="EMBL" id="PXX68987.1"/>
    </source>
</evidence>
<reference evidence="9 10" key="1">
    <citation type="submission" date="2018-05" db="EMBL/GenBank/DDBJ databases">
        <title>Genomic Encyclopedia of Type Strains, Phase IV (KMG-IV): sequencing the most valuable type-strain genomes for metagenomic binning, comparative biology and taxonomic classification.</title>
        <authorList>
            <person name="Goeker M."/>
        </authorList>
    </citation>
    <scope>NUCLEOTIDE SEQUENCE [LARGE SCALE GENOMIC DNA]</scope>
    <source>
        <strain evidence="9 10">DSM 44704</strain>
    </source>
</reference>
<feature type="domain" description="GerMN" evidence="8">
    <location>
        <begin position="235"/>
        <end position="333"/>
    </location>
</feature>
<name>A0A318KKP1_9NOCA</name>
<evidence type="ECO:0000256" key="7">
    <source>
        <dbReference type="SAM" id="MobiDB-lite"/>
    </source>
</evidence>
<evidence type="ECO:0000259" key="8">
    <source>
        <dbReference type="SMART" id="SM00909"/>
    </source>
</evidence>
<comment type="similarity">
    <text evidence="6">Belongs to the LpqB lipoprotein family.</text>
</comment>
<evidence type="ECO:0000313" key="10">
    <source>
        <dbReference type="Proteomes" id="UP000247569"/>
    </source>
</evidence>
<dbReference type="SMART" id="SM00909">
    <property type="entry name" value="Germane"/>
    <property type="match status" value="1"/>
</dbReference>
<dbReference type="InterPro" id="IPR011041">
    <property type="entry name" value="Quinoprot_gluc/sorb_DH_b-prop"/>
</dbReference>
<organism evidence="9 10">
    <name type="scientific">Nocardia tenerifensis</name>
    <dbReference type="NCBI Taxonomy" id="228006"/>
    <lineage>
        <taxon>Bacteria</taxon>
        <taxon>Bacillati</taxon>
        <taxon>Actinomycetota</taxon>
        <taxon>Actinomycetes</taxon>
        <taxon>Mycobacteriales</taxon>
        <taxon>Nocardiaceae</taxon>
        <taxon>Nocardia</taxon>
    </lineage>
</organism>
<dbReference type="InterPro" id="IPR059026">
    <property type="entry name" value="LpqB_N"/>
</dbReference>
<gene>
    <name evidence="6" type="primary">lpqB</name>
    <name evidence="9" type="ORF">DFR70_102673</name>
</gene>
<dbReference type="InterPro" id="IPR023959">
    <property type="entry name" value="LpqB"/>
</dbReference>
<dbReference type="EMBL" id="QJKF01000002">
    <property type="protein sequence ID" value="PXX68987.1"/>
    <property type="molecule type" value="Genomic_DNA"/>
</dbReference>
<keyword evidence="10" id="KW-1185">Reference proteome</keyword>
<evidence type="ECO:0000256" key="6">
    <source>
        <dbReference type="HAMAP-Rule" id="MF_01373"/>
    </source>
</evidence>
<keyword evidence="4" id="KW-0564">Palmitate</keyword>
<dbReference type="HAMAP" id="MF_01373">
    <property type="entry name" value="LpqB_lipoprot"/>
    <property type="match status" value="1"/>
</dbReference>
<dbReference type="InterPro" id="IPR018910">
    <property type="entry name" value="LpqB_C"/>
</dbReference>
<evidence type="ECO:0000256" key="2">
    <source>
        <dbReference type="ARBA" id="ARBA00022729"/>
    </source>
</evidence>
<accession>A0A318KKP1</accession>
<sequence>MSGRYPLGASHPMRARVDAGSRGRGFMRRRVGAAKPRRLLAVGTAALAALLVLSGCASLPESSAPQAIGTINREPTSEGPPAPTQGRDPDLLLRDFLLATADPNNRHLAARQFMTPSAAAQWDDAAGTTIVEKPDTLRESRTGDKATYRIRARKVAELDSNGSYHASSDPPLENKIEMTKVNDEWRIDELPDGVVMDAIAFGKWYRRYALYFVDPTSSVVVPDLRWVSVPKAQLTQRLLTMLGEGTQPALAPVLRNELAAPITLRGPITKANGDPDEVGVGLGGVKIDFAGASALNPHDRELLAAQVVLTLAGADILGPYVLLADGKPFDDRFTGSGWSAADVQQFSQPAVGNTQVGLHALRGGALVQVPENNAPITPAPGYFGTVNNLLSAALSPDGQLVAGVADTGRPAPEPPRTLMIGTYGGNAIPVAAGSTITRPSWNIDGTAAWAVIDGERVVRAVNDRTTNTVSVQDVDTSGLTSSGSGSTFHAPITELRISRTGVRAALIADGKVYVAVVIPKPGGGFALASPLPVGVNSSAAAVSLSWFGSDRLIISREGNVDPVGTVSIDGSQPIPQTSRNLTAPVRQVSATPEHQYAADSRAVLELTSNPDGGEPYWREVPGLGANAVPVLPG</sequence>
<dbReference type="Pfam" id="PF10646">
    <property type="entry name" value="Germane"/>
    <property type="match status" value="1"/>
</dbReference>
<dbReference type="AlphaFoldDB" id="A0A318KKP1"/>
<dbReference type="InterPro" id="IPR019606">
    <property type="entry name" value="GerMN"/>
</dbReference>
<evidence type="ECO:0000256" key="3">
    <source>
        <dbReference type="ARBA" id="ARBA00023136"/>
    </source>
</evidence>
<dbReference type="Proteomes" id="UP000247569">
    <property type="component" value="Unassembled WGS sequence"/>
</dbReference>
<keyword evidence="5" id="KW-0449">Lipoprotein</keyword>